<dbReference type="EMBL" id="JBHUHT010000031">
    <property type="protein sequence ID" value="MFD2098044.1"/>
    <property type="molecule type" value="Genomic_DNA"/>
</dbReference>
<gene>
    <name evidence="1" type="ORF">ACFSJ3_18870</name>
</gene>
<protein>
    <submittedName>
        <fullName evidence="1">DUF3025 domain-containing protein</fullName>
    </submittedName>
</protein>
<evidence type="ECO:0000313" key="2">
    <source>
        <dbReference type="Proteomes" id="UP001597380"/>
    </source>
</evidence>
<evidence type="ECO:0000313" key="1">
    <source>
        <dbReference type="EMBL" id="MFD2098044.1"/>
    </source>
</evidence>
<dbReference type="RefSeq" id="WP_345342331.1">
    <property type="nucleotide sequence ID" value="NZ_BAABLI010000034.1"/>
</dbReference>
<name>A0ABW4XVV3_9GAMM</name>
<comment type="caution">
    <text evidence="1">The sequence shown here is derived from an EMBL/GenBank/DDBJ whole genome shotgun (WGS) entry which is preliminary data.</text>
</comment>
<organism evidence="1 2">
    <name type="scientific">Corallincola platygyrae</name>
    <dbReference type="NCBI Taxonomy" id="1193278"/>
    <lineage>
        <taxon>Bacteria</taxon>
        <taxon>Pseudomonadati</taxon>
        <taxon>Pseudomonadota</taxon>
        <taxon>Gammaproteobacteria</taxon>
        <taxon>Alteromonadales</taxon>
        <taxon>Psychromonadaceae</taxon>
        <taxon>Corallincola</taxon>
    </lineage>
</organism>
<dbReference type="Pfam" id="PF11227">
    <property type="entry name" value="DUF3025"/>
    <property type="match status" value="1"/>
</dbReference>
<accession>A0ABW4XVV3</accession>
<keyword evidence="2" id="KW-1185">Reference proteome</keyword>
<dbReference type="InterPro" id="IPR021390">
    <property type="entry name" value="DUF3025"/>
</dbReference>
<dbReference type="Proteomes" id="UP001597380">
    <property type="component" value="Unassembled WGS sequence"/>
</dbReference>
<reference evidence="2" key="1">
    <citation type="journal article" date="2019" name="Int. J. Syst. Evol. Microbiol.">
        <title>The Global Catalogue of Microorganisms (GCM) 10K type strain sequencing project: providing services to taxonomists for standard genome sequencing and annotation.</title>
        <authorList>
            <consortium name="The Broad Institute Genomics Platform"/>
            <consortium name="The Broad Institute Genome Sequencing Center for Infectious Disease"/>
            <person name="Wu L."/>
            <person name="Ma J."/>
        </authorList>
    </citation>
    <scope>NUCLEOTIDE SEQUENCE [LARGE SCALE GENOMIC DNA]</scope>
    <source>
        <strain evidence="2">CGMCC 1.10992</strain>
    </source>
</reference>
<proteinExistence type="predicted"/>
<sequence>MPITRWAQWPTTDELDLLLDDTAVTASGKRVHFVCQKQLDAQPDDIYYEQRIYQTGGVPTRPQHWHDLFNALIWTLFPQTKRVINALHEKDIITHGLKARTQSRNALTLFDECGVVLAINEERLADLIQQHRWQEAFVTRKSSWSSGISAFTFGHAVYESALKPFVGWCGKALCVLVDDAFGQLSLQKQYQTLDVWLSGGLQIGLLDNNSSLTPLPILGVPGWWDENCESDFYQNLDYFRPLPQRKASNFSALVLDARTDEVVLNTRSLLVDCAV</sequence>